<reference evidence="3" key="2">
    <citation type="submission" date="2015-01" db="EMBL/GenBank/DDBJ databases">
        <title>Evolutionary Origins and Diversification of the Mycorrhizal Mutualists.</title>
        <authorList>
            <consortium name="DOE Joint Genome Institute"/>
            <consortium name="Mycorrhizal Genomics Consortium"/>
            <person name="Kohler A."/>
            <person name="Kuo A."/>
            <person name="Nagy L.G."/>
            <person name="Floudas D."/>
            <person name="Copeland A."/>
            <person name="Barry K.W."/>
            <person name="Cichocki N."/>
            <person name="Veneault-Fourrey C."/>
            <person name="LaButti K."/>
            <person name="Lindquist E.A."/>
            <person name="Lipzen A."/>
            <person name="Lundell T."/>
            <person name="Morin E."/>
            <person name="Murat C."/>
            <person name="Riley R."/>
            <person name="Ohm R."/>
            <person name="Sun H."/>
            <person name="Tunlid A."/>
            <person name="Henrissat B."/>
            <person name="Grigoriev I.V."/>
            <person name="Hibbett D.S."/>
            <person name="Martin F."/>
        </authorList>
    </citation>
    <scope>NUCLEOTIDE SEQUENCE [LARGE SCALE GENOMIC DNA]</scope>
    <source>
        <strain evidence="3">Foug A</strain>
    </source>
</reference>
<keyword evidence="1" id="KW-0812">Transmembrane</keyword>
<dbReference type="OrthoDB" id="2015515at2759"/>
<dbReference type="AlphaFoldDB" id="A0A0C2Z7J7"/>
<proteinExistence type="predicted"/>
<keyword evidence="3" id="KW-1185">Reference proteome</keyword>
<protein>
    <submittedName>
        <fullName evidence="2">Uncharacterized protein</fullName>
    </submittedName>
</protein>
<keyword evidence="1" id="KW-1133">Transmembrane helix</keyword>
<name>A0A0C2Z7J7_9AGAM</name>
<feature type="transmembrane region" description="Helical" evidence="1">
    <location>
        <begin position="34"/>
        <end position="54"/>
    </location>
</feature>
<dbReference type="HOGENOM" id="CLU_2198566_0_0_1"/>
<accession>A0A0C2Z7J7</accession>
<gene>
    <name evidence="2" type="ORF">SCLCIDRAFT_28473</name>
</gene>
<organism evidence="2 3">
    <name type="scientific">Scleroderma citrinum Foug A</name>
    <dbReference type="NCBI Taxonomy" id="1036808"/>
    <lineage>
        <taxon>Eukaryota</taxon>
        <taxon>Fungi</taxon>
        <taxon>Dikarya</taxon>
        <taxon>Basidiomycota</taxon>
        <taxon>Agaricomycotina</taxon>
        <taxon>Agaricomycetes</taxon>
        <taxon>Agaricomycetidae</taxon>
        <taxon>Boletales</taxon>
        <taxon>Sclerodermatineae</taxon>
        <taxon>Sclerodermataceae</taxon>
        <taxon>Scleroderma</taxon>
    </lineage>
</organism>
<sequence length="108" mass="12148">MVGHEDKKVVFGELWLAPLAYCEEGTFEKVPVPFLLKLVIIWHAFLIDNALVIFGSHHIGIIRAARELESDVHCNLTLLFGFGQSPAPKQASRLSDILGYYKKTRQAL</sequence>
<dbReference type="InParanoid" id="A0A0C2Z7J7"/>
<evidence type="ECO:0000313" key="2">
    <source>
        <dbReference type="EMBL" id="KIM57958.1"/>
    </source>
</evidence>
<dbReference type="Proteomes" id="UP000053989">
    <property type="component" value="Unassembled WGS sequence"/>
</dbReference>
<dbReference type="EMBL" id="KN822093">
    <property type="protein sequence ID" value="KIM57958.1"/>
    <property type="molecule type" value="Genomic_DNA"/>
</dbReference>
<keyword evidence="1" id="KW-0472">Membrane</keyword>
<evidence type="ECO:0000256" key="1">
    <source>
        <dbReference type="SAM" id="Phobius"/>
    </source>
</evidence>
<reference evidence="2 3" key="1">
    <citation type="submission" date="2014-04" db="EMBL/GenBank/DDBJ databases">
        <authorList>
            <consortium name="DOE Joint Genome Institute"/>
            <person name="Kuo A."/>
            <person name="Kohler A."/>
            <person name="Nagy L.G."/>
            <person name="Floudas D."/>
            <person name="Copeland A."/>
            <person name="Barry K.W."/>
            <person name="Cichocki N."/>
            <person name="Veneault-Fourrey C."/>
            <person name="LaButti K."/>
            <person name="Lindquist E.A."/>
            <person name="Lipzen A."/>
            <person name="Lundell T."/>
            <person name="Morin E."/>
            <person name="Murat C."/>
            <person name="Sun H."/>
            <person name="Tunlid A."/>
            <person name="Henrissat B."/>
            <person name="Grigoriev I.V."/>
            <person name="Hibbett D.S."/>
            <person name="Martin F."/>
            <person name="Nordberg H.P."/>
            <person name="Cantor M.N."/>
            <person name="Hua S.X."/>
        </authorList>
    </citation>
    <scope>NUCLEOTIDE SEQUENCE [LARGE SCALE GENOMIC DNA]</scope>
    <source>
        <strain evidence="2 3">Foug A</strain>
    </source>
</reference>
<evidence type="ECO:0000313" key="3">
    <source>
        <dbReference type="Proteomes" id="UP000053989"/>
    </source>
</evidence>